<dbReference type="Pfam" id="PF02678">
    <property type="entry name" value="Pirin"/>
    <property type="match status" value="1"/>
</dbReference>
<comment type="similarity">
    <text evidence="1 3">Belongs to the pirin family.</text>
</comment>
<protein>
    <submittedName>
        <fullName evidence="5">Pirin domain protein</fullName>
    </submittedName>
</protein>
<evidence type="ECO:0000256" key="2">
    <source>
        <dbReference type="PIRSR" id="PIRSR006232-1"/>
    </source>
</evidence>
<dbReference type="RefSeq" id="WP_014803433.1">
    <property type="nucleotide sequence ID" value="NC_018020.1"/>
</dbReference>
<feature type="binding site" evidence="2">
    <location>
        <position position="46"/>
    </location>
    <ligand>
        <name>Fe cation</name>
        <dbReference type="ChEBI" id="CHEBI:24875"/>
    </ligand>
</feature>
<dbReference type="PIRSF" id="PIRSF006232">
    <property type="entry name" value="Pirin"/>
    <property type="match status" value="1"/>
</dbReference>
<sequence>MLNLQEHQMSAGFRTKSLRGGMLPMGHILNVDHFTMALPTFPPHPHAGFSAVTYMLPWSKGAFVNRDSLGDPSLIAPGDLHWTLAGSGMMHEEIPEKPGTDCEGLQIFVKLRDGNELAKPRAFHVSHGSFPEVNAPGMRIRILVGEWKGVKSEIPEQENTTMLHLSVDHAAEIDLPVQRDAFAFVLRGRGEINGEAAAAGAAAALAPGLNRFTGENLEILLGVSDAMPKKPHFAGPFCMFDTNELENARRRFATGGMGALSPSF</sequence>
<reference evidence="5 6" key="1">
    <citation type="submission" date="2012-06" db="EMBL/GenBank/DDBJ databases">
        <title>The complete chromosome of genome of Turneriella parva DSM 21527.</title>
        <authorList>
            <consortium name="US DOE Joint Genome Institute (JGI-PGF)"/>
            <person name="Lucas S."/>
            <person name="Han J."/>
            <person name="Lapidus A."/>
            <person name="Bruce D."/>
            <person name="Goodwin L."/>
            <person name="Pitluck S."/>
            <person name="Peters L."/>
            <person name="Kyrpides N."/>
            <person name="Mavromatis K."/>
            <person name="Ivanova N."/>
            <person name="Mikhailova N."/>
            <person name="Chertkov O."/>
            <person name="Detter J.C."/>
            <person name="Tapia R."/>
            <person name="Han C."/>
            <person name="Land M."/>
            <person name="Hauser L."/>
            <person name="Markowitz V."/>
            <person name="Cheng J.-F."/>
            <person name="Hugenholtz P."/>
            <person name="Woyke T."/>
            <person name="Wu D."/>
            <person name="Gronow S."/>
            <person name="Wellnitz S."/>
            <person name="Brambilla E."/>
            <person name="Klenk H.-P."/>
            <person name="Eisen J.A."/>
        </authorList>
    </citation>
    <scope>NUCLEOTIDE SEQUENCE [LARGE SCALE GENOMIC DNA]</scope>
    <source>
        <strain evidence="6">ATCC BAA-1111 / DSM 21527 / NCTC 11395 / H</strain>
    </source>
</reference>
<evidence type="ECO:0000313" key="5">
    <source>
        <dbReference type="EMBL" id="AFM12927.1"/>
    </source>
</evidence>
<feature type="binding site" evidence="2">
    <location>
        <position position="91"/>
    </location>
    <ligand>
        <name>Fe cation</name>
        <dbReference type="ChEBI" id="CHEBI:24875"/>
    </ligand>
</feature>
<feature type="domain" description="Pirin N-terminal" evidence="4">
    <location>
        <begin position="39"/>
        <end position="109"/>
    </location>
</feature>
<evidence type="ECO:0000256" key="1">
    <source>
        <dbReference type="ARBA" id="ARBA00008416"/>
    </source>
</evidence>
<accession>I4B6M0</accession>
<comment type="cofactor">
    <cofactor evidence="2">
        <name>Fe cation</name>
        <dbReference type="ChEBI" id="CHEBI:24875"/>
    </cofactor>
    <text evidence="2">Binds 1 Fe cation per subunit.</text>
</comment>
<dbReference type="STRING" id="869212.Turpa_2282"/>
<dbReference type="InterPro" id="IPR011051">
    <property type="entry name" value="RmlC_Cupin_sf"/>
</dbReference>
<keyword evidence="2" id="KW-0408">Iron</keyword>
<dbReference type="HOGENOM" id="CLU_045717_5_2_12"/>
<dbReference type="Proteomes" id="UP000006048">
    <property type="component" value="Chromosome"/>
</dbReference>
<dbReference type="InterPro" id="IPR003829">
    <property type="entry name" value="Pirin_N_dom"/>
</dbReference>
<dbReference type="Gene3D" id="2.60.120.10">
    <property type="entry name" value="Jelly Rolls"/>
    <property type="match status" value="1"/>
</dbReference>
<dbReference type="GO" id="GO:0046872">
    <property type="term" value="F:metal ion binding"/>
    <property type="evidence" value="ECO:0007669"/>
    <property type="project" value="UniProtKB-KW"/>
</dbReference>
<dbReference type="SUPFAM" id="SSF51182">
    <property type="entry name" value="RmlC-like cupins"/>
    <property type="match status" value="1"/>
</dbReference>
<proteinExistence type="inferred from homology"/>
<dbReference type="AlphaFoldDB" id="I4B6M0"/>
<evidence type="ECO:0000259" key="4">
    <source>
        <dbReference type="Pfam" id="PF02678"/>
    </source>
</evidence>
<dbReference type="EMBL" id="CP002959">
    <property type="protein sequence ID" value="AFM12927.1"/>
    <property type="molecule type" value="Genomic_DNA"/>
</dbReference>
<organism evidence="5 6">
    <name type="scientific">Turneriella parva (strain ATCC BAA-1111 / DSM 21527 / NCTC 11395 / H)</name>
    <name type="common">Leptospira parva</name>
    <dbReference type="NCBI Taxonomy" id="869212"/>
    <lineage>
        <taxon>Bacteria</taxon>
        <taxon>Pseudomonadati</taxon>
        <taxon>Spirochaetota</taxon>
        <taxon>Spirochaetia</taxon>
        <taxon>Leptospirales</taxon>
        <taxon>Leptospiraceae</taxon>
        <taxon>Turneriella</taxon>
    </lineage>
</organism>
<evidence type="ECO:0000256" key="3">
    <source>
        <dbReference type="RuleBase" id="RU003457"/>
    </source>
</evidence>
<name>I4B6M0_TURPD</name>
<dbReference type="KEGG" id="tpx:Turpa_2282"/>
<dbReference type="InterPro" id="IPR014710">
    <property type="entry name" value="RmlC-like_jellyroll"/>
</dbReference>
<keyword evidence="6" id="KW-1185">Reference proteome</keyword>
<dbReference type="PANTHER" id="PTHR13903:SF8">
    <property type="entry name" value="PIRIN"/>
    <property type="match status" value="1"/>
</dbReference>
<feature type="binding site" evidence="2">
    <location>
        <position position="44"/>
    </location>
    <ligand>
        <name>Fe cation</name>
        <dbReference type="ChEBI" id="CHEBI:24875"/>
    </ligand>
</feature>
<dbReference type="InterPro" id="IPR012093">
    <property type="entry name" value="Pirin"/>
</dbReference>
<evidence type="ECO:0000313" key="6">
    <source>
        <dbReference type="Proteomes" id="UP000006048"/>
    </source>
</evidence>
<feature type="binding site" evidence="2">
    <location>
        <position position="93"/>
    </location>
    <ligand>
        <name>Fe cation</name>
        <dbReference type="ChEBI" id="CHEBI:24875"/>
    </ligand>
</feature>
<dbReference type="PANTHER" id="PTHR13903">
    <property type="entry name" value="PIRIN-RELATED"/>
    <property type="match status" value="1"/>
</dbReference>
<gene>
    <name evidence="5" type="ordered locus">Turpa_2282</name>
</gene>
<keyword evidence="2" id="KW-0479">Metal-binding</keyword>
<dbReference type="OrthoDB" id="9780903at2"/>